<protein>
    <submittedName>
        <fullName evidence="1">MFS transporter</fullName>
    </submittedName>
</protein>
<evidence type="ECO:0000313" key="2">
    <source>
        <dbReference type="Proteomes" id="UP001163223"/>
    </source>
</evidence>
<gene>
    <name evidence="1" type="ORF">OXU80_10820</name>
</gene>
<evidence type="ECO:0000313" key="1">
    <source>
        <dbReference type="EMBL" id="WAJ30659.1"/>
    </source>
</evidence>
<organism evidence="1 2">
    <name type="scientific">Antarcticirhabdus aurantiaca</name>
    <dbReference type="NCBI Taxonomy" id="2606717"/>
    <lineage>
        <taxon>Bacteria</taxon>
        <taxon>Pseudomonadati</taxon>
        <taxon>Pseudomonadota</taxon>
        <taxon>Alphaproteobacteria</taxon>
        <taxon>Hyphomicrobiales</taxon>
        <taxon>Aurantimonadaceae</taxon>
        <taxon>Antarcticirhabdus</taxon>
    </lineage>
</organism>
<accession>A0ACD4NUW5</accession>
<sequence>MSFLARNARWIAGGFLLCFFSSFGQTFFIALSNADIRRELDLTNGGFGLVYMAATLASASTLPFFGRLLDAWSARAMGSVVITVLAGACLLMAAADNLAVLFLAIYLLRLFGQGMMSQTAYTATGRWFSANRGRATSLVTLGFMGGEALFPLLFLAGAEIVGWRGNWVAAAVILAGLALPLIAALAARERDPSTEPAAAGGRPAAPDRTRGEVLRDWRFYVVCFGVLAPPFVVTTLFFHQNYLTELRGWPDGLIAATFPLLSVTSVVFVLVCGWLIDRFAAVRILPFLLVPLILACLVAANVEATWAVPVFMVLVGASNGLNGTLVGALWPELYGTRHLGAIRSVVWAAIVLGSAIGPGLTGVLIDRGVSYPLQINAMALYGLVCLTAFAIVAPRIAPRAVPEPVPAEPPLLQPGSGEPLSPGKG</sequence>
<name>A0ACD4NUW5_9HYPH</name>
<reference evidence="1" key="1">
    <citation type="submission" date="2022-11" db="EMBL/GenBank/DDBJ databases">
        <title>beta-Carotene-producing bacterium, Jeongeuplla avenae sp. nov., alleviates the salt stress of Arabidopsis seedlings.</title>
        <authorList>
            <person name="Jiang L."/>
            <person name="Lee J."/>
        </authorList>
    </citation>
    <scope>NUCLEOTIDE SEQUENCE</scope>
    <source>
        <strain evidence="1">DY_R2A_6</strain>
    </source>
</reference>
<keyword evidence="2" id="KW-1185">Reference proteome</keyword>
<dbReference type="EMBL" id="CP113520">
    <property type="protein sequence ID" value="WAJ30659.1"/>
    <property type="molecule type" value="Genomic_DNA"/>
</dbReference>
<dbReference type="Proteomes" id="UP001163223">
    <property type="component" value="Chromosome"/>
</dbReference>
<proteinExistence type="predicted"/>